<sequence length="356" mass="39267">TEHLLEESKECPRGSADGDVAINIGNLFISVSGKDTNLQVYVQSLFVNGNVAESLNRCKIEALVEKVTTELGPTVILSPCPGTHCVKLRFEYSARVLSVSIEGALFYVNPVVVNPTFSLIRKFSSNVLNLLRSGFSSILYSAKSDAEAIHGLNFDEAHVVFDNVAVTHGSTEIFTFKHVEFSEYLQYAIRNDASSVSCDGHLDSQAISVKNNSFTRDVCDSFSFRFTTDQSLSNPVFLIKVNPVLIFYDASFLKTLRIVLETFFAVSANTYSVSLPNRYRVEIDELSVRMGFESALLVRFVHLTFNWNAEFNISVVFHAESVSAIDSTSMMAAAESIDGTYAITDKGVSIQSEIGF</sequence>
<dbReference type="AlphaFoldDB" id="A0A0H5R7Y4"/>
<accession>A0A0H5R7Y4</accession>
<name>A0A0H5R7Y4_9EUKA</name>
<evidence type="ECO:0000313" key="1">
    <source>
        <dbReference type="EMBL" id="CRZ04399.1"/>
    </source>
</evidence>
<feature type="non-terminal residue" evidence="1">
    <location>
        <position position="356"/>
    </location>
</feature>
<organism evidence="1">
    <name type="scientific">Spongospora subterranea</name>
    <dbReference type="NCBI Taxonomy" id="70186"/>
    <lineage>
        <taxon>Eukaryota</taxon>
        <taxon>Sar</taxon>
        <taxon>Rhizaria</taxon>
        <taxon>Endomyxa</taxon>
        <taxon>Phytomyxea</taxon>
        <taxon>Plasmodiophorida</taxon>
        <taxon>Plasmodiophoridae</taxon>
        <taxon>Spongospora</taxon>
    </lineage>
</organism>
<protein>
    <submittedName>
        <fullName evidence="1">Uncharacterized protein</fullName>
    </submittedName>
</protein>
<proteinExistence type="predicted"/>
<reference evidence="1" key="1">
    <citation type="submission" date="2015-04" db="EMBL/GenBank/DDBJ databases">
        <title>The genome sequence of the plant pathogenic Rhizarian Plasmodiophora brassicae reveals insights in its biotrophic life cycle and the origin of chitin synthesis.</title>
        <authorList>
            <person name="Schwelm A."/>
            <person name="Fogelqvist J."/>
            <person name="Knaust A."/>
            <person name="Julke S."/>
            <person name="Lilja T."/>
            <person name="Dhandapani V."/>
            <person name="Bonilla-Rosso G."/>
            <person name="Karlsson M."/>
            <person name="Shevchenko A."/>
            <person name="Choi S.R."/>
            <person name="Kim H.G."/>
            <person name="Park J.Y."/>
            <person name="Lim Y.P."/>
            <person name="Ludwig-Muller J."/>
            <person name="Dixelius C."/>
        </authorList>
    </citation>
    <scope>NUCLEOTIDE SEQUENCE</scope>
    <source>
        <tissue evidence="1">Potato root galls</tissue>
    </source>
</reference>
<feature type="non-terminal residue" evidence="1">
    <location>
        <position position="1"/>
    </location>
</feature>
<dbReference type="EMBL" id="HACM01003957">
    <property type="protein sequence ID" value="CRZ04399.1"/>
    <property type="molecule type" value="Transcribed_RNA"/>
</dbReference>